<gene>
    <name evidence="2" type="ORF">MPIPNATIZW_LOCUS10379</name>
</gene>
<accession>A0ABN9ZWS2</accession>
<proteinExistence type="predicted"/>
<evidence type="ECO:0000256" key="1">
    <source>
        <dbReference type="SAM" id="MobiDB-lite"/>
    </source>
</evidence>
<keyword evidence="3" id="KW-1185">Reference proteome</keyword>
<feature type="region of interest" description="Disordered" evidence="1">
    <location>
        <begin position="106"/>
        <end position="137"/>
    </location>
</feature>
<sequence>MGKEARDQIQRLSAGGNAQSITTETKRMLTPGTSARTRNPWANLVTDIVGRSMRSQDTAPKKKAVRRRVCPSESRIPARAHRDRTKAIQKAQSFLNTENYLCVKTETYQTQHRTSNKGEKKKKKKERKKKERLCNRR</sequence>
<name>A0ABN9ZWS2_PIPNA</name>
<evidence type="ECO:0000313" key="2">
    <source>
        <dbReference type="EMBL" id="CAK6442073.1"/>
    </source>
</evidence>
<feature type="compositionally biased region" description="Basic residues" evidence="1">
    <location>
        <begin position="119"/>
        <end position="131"/>
    </location>
</feature>
<feature type="region of interest" description="Disordered" evidence="1">
    <location>
        <begin position="1"/>
        <end position="85"/>
    </location>
</feature>
<protein>
    <submittedName>
        <fullName evidence="2">Uncharacterized protein</fullName>
    </submittedName>
</protein>
<reference evidence="2" key="1">
    <citation type="submission" date="2023-12" db="EMBL/GenBank/DDBJ databases">
        <authorList>
            <person name="Brown T."/>
        </authorList>
    </citation>
    <scope>NUCLEOTIDE SEQUENCE</scope>
</reference>
<dbReference type="EMBL" id="OY882859">
    <property type="protein sequence ID" value="CAK6442073.1"/>
    <property type="molecule type" value="Genomic_DNA"/>
</dbReference>
<evidence type="ECO:0000313" key="3">
    <source>
        <dbReference type="Proteomes" id="UP001314169"/>
    </source>
</evidence>
<organism evidence="2 3">
    <name type="scientific">Pipistrellus nathusii</name>
    <name type="common">Nathusius' pipistrelle</name>
    <dbReference type="NCBI Taxonomy" id="59473"/>
    <lineage>
        <taxon>Eukaryota</taxon>
        <taxon>Metazoa</taxon>
        <taxon>Chordata</taxon>
        <taxon>Craniata</taxon>
        <taxon>Vertebrata</taxon>
        <taxon>Euteleostomi</taxon>
        <taxon>Mammalia</taxon>
        <taxon>Eutheria</taxon>
        <taxon>Laurasiatheria</taxon>
        <taxon>Chiroptera</taxon>
        <taxon>Yangochiroptera</taxon>
        <taxon>Vespertilionidae</taxon>
        <taxon>Pipistrellus</taxon>
    </lineage>
</organism>
<dbReference type="Proteomes" id="UP001314169">
    <property type="component" value="Chromosome 2"/>
</dbReference>